<proteinExistence type="predicted"/>
<evidence type="ECO:0000313" key="9">
    <source>
        <dbReference type="EMBL" id="KAG1371441.1"/>
    </source>
</evidence>
<name>A0A8K0IYL1_COCNU</name>
<evidence type="ECO:0000256" key="7">
    <source>
        <dbReference type="SAM" id="SignalP"/>
    </source>
</evidence>
<accession>A0A8K0IYL1</accession>
<feature type="compositionally biased region" description="Basic and acidic residues" evidence="6">
    <location>
        <begin position="249"/>
        <end position="262"/>
    </location>
</feature>
<evidence type="ECO:0000259" key="8">
    <source>
        <dbReference type="PROSITE" id="PS51914"/>
    </source>
</evidence>
<dbReference type="PANTHER" id="PTHR12630">
    <property type="entry name" value="N-LINKED OLIGOSACCHARIDE PROCESSING"/>
    <property type="match status" value="1"/>
</dbReference>
<evidence type="ECO:0000256" key="3">
    <source>
        <dbReference type="ARBA" id="ARBA00022824"/>
    </source>
</evidence>
<dbReference type="GO" id="GO:0006491">
    <property type="term" value="P:N-glycan processing"/>
    <property type="evidence" value="ECO:0007669"/>
    <property type="project" value="TreeGrafter"/>
</dbReference>
<dbReference type="InterPro" id="IPR002172">
    <property type="entry name" value="LDrepeatLR_classA_rpt"/>
</dbReference>
<dbReference type="GO" id="GO:0017177">
    <property type="term" value="C:glucosidase II complex"/>
    <property type="evidence" value="ECO:0007669"/>
    <property type="project" value="TreeGrafter"/>
</dbReference>
<dbReference type="PROSITE" id="PS51914">
    <property type="entry name" value="MRH"/>
    <property type="match status" value="1"/>
</dbReference>
<dbReference type="OrthoDB" id="28322at2759"/>
<evidence type="ECO:0000256" key="5">
    <source>
        <dbReference type="SAM" id="Coils"/>
    </source>
</evidence>
<reference evidence="9" key="1">
    <citation type="journal article" date="2017" name="Gigascience">
        <title>The genome draft of coconut (Cocos nucifera).</title>
        <authorList>
            <person name="Xiao Y."/>
            <person name="Xu P."/>
            <person name="Fan H."/>
            <person name="Baudouin L."/>
            <person name="Xia W."/>
            <person name="Bocs S."/>
            <person name="Xu J."/>
            <person name="Li Q."/>
            <person name="Guo A."/>
            <person name="Zhou L."/>
            <person name="Li J."/>
            <person name="Wu Y."/>
            <person name="Ma Z."/>
            <person name="Armero A."/>
            <person name="Issali A.E."/>
            <person name="Liu N."/>
            <person name="Peng M."/>
            <person name="Yang Y."/>
        </authorList>
    </citation>
    <scope>NUCLEOTIDE SEQUENCE</scope>
    <source>
        <tissue evidence="9">Spear leaf of Hainan Tall coconut</tissue>
    </source>
</reference>
<dbReference type="CDD" id="cd00112">
    <property type="entry name" value="LDLa"/>
    <property type="match status" value="1"/>
</dbReference>
<evidence type="ECO:0000256" key="4">
    <source>
        <dbReference type="ARBA" id="ARBA00023157"/>
    </source>
</evidence>
<dbReference type="InterPro" id="IPR039794">
    <property type="entry name" value="Gtb1-like"/>
</dbReference>
<organism evidence="9 10">
    <name type="scientific">Cocos nucifera</name>
    <name type="common">Coconut palm</name>
    <dbReference type="NCBI Taxonomy" id="13894"/>
    <lineage>
        <taxon>Eukaryota</taxon>
        <taxon>Viridiplantae</taxon>
        <taxon>Streptophyta</taxon>
        <taxon>Embryophyta</taxon>
        <taxon>Tracheophyta</taxon>
        <taxon>Spermatophyta</taxon>
        <taxon>Magnoliopsida</taxon>
        <taxon>Liliopsida</taxon>
        <taxon>Arecaceae</taxon>
        <taxon>Arecoideae</taxon>
        <taxon>Cocoseae</taxon>
        <taxon>Attaleinae</taxon>
        <taxon>Cocos</taxon>
    </lineage>
</organism>
<keyword evidence="5" id="KW-0175">Coiled coil</keyword>
<feature type="compositionally biased region" description="Acidic residues" evidence="6">
    <location>
        <begin position="408"/>
        <end position="418"/>
    </location>
</feature>
<dbReference type="Proteomes" id="UP000797356">
    <property type="component" value="Chromosome 16"/>
</dbReference>
<dbReference type="InterPro" id="IPR036055">
    <property type="entry name" value="LDL_receptor-like_sf"/>
</dbReference>
<dbReference type="InterPro" id="IPR044865">
    <property type="entry name" value="MRH_dom"/>
</dbReference>
<feature type="chain" id="PRO_5035457232" description="Glucosidase 2 subunit beta" evidence="7">
    <location>
        <begin position="24"/>
        <end position="657"/>
    </location>
</feature>
<feature type="signal peptide" evidence="7">
    <location>
        <begin position="1"/>
        <end position="23"/>
    </location>
</feature>
<dbReference type="AlphaFoldDB" id="A0A8K0IYL1"/>
<dbReference type="Gene3D" id="4.10.400.10">
    <property type="entry name" value="Low-density Lipoprotein Receptor"/>
    <property type="match status" value="1"/>
</dbReference>
<reference evidence="9" key="2">
    <citation type="submission" date="2019-07" db="EMBL/GenBank/DDBJ databases">
        <authorList>
            <person name="Yang Y."/>
            <person name="Bocs S."/>
            <person name="Baudouin L."/>
        </authorList>
    </citation>
    <scope>NUCLEOTIDE SEQUENCE</scope>
    <source>
        <tissue evidence="9">Spear leaf of Hainan Tall coconut</tissue>
    </source>
</reference>
<dbReference type="SUPFAM" id="SSF57424">
    <property type="entry name" value="LDL receptor-like module"/>
    <property type="match status" value="1"/>
</dbReference>
<feature type="compositionally biased region" description="Basic and acidic residues" evidence="6">
    <location>
        <begin position="193"/>
        <end position="236"/>
    </location>
</feature>
<keyword evidence="2 7" id="KW-0732">Signal</keyword>
<evidence type="ECO:0000313" key="10">
    <source>
        <dbReference type="Proteomes" id="UP000797356"/>
    </source>
</evidence>
<feature type="domain" description="MRH" evidence="8">
    <location>
        <begin position="538"/>
        <end position="633"/>
    </location>
</feature>
<dbReference type="InterPro" id="IPR009011">
    <property type="entry name" value="Man6P_isomerase_rcpt-bd_dom_sf"/>
</dbReference>
<gene>
    <name evidence="9" type="ORF">COCNU_16G005350</name>
</gene>
<keyword evidence="10" id="KW-1185">Reference proteome</keyword>
<comment type="caution">
    <text evidence="9">The sequence shown here is derived from an EMBL/GenBank/DDBJ whole genome shotgun (WGS) entry which is preliminary data.</text>
</comment>
<keyword evidence="4" id="KW-1015">Disulfide bond</keyword>
<dbReference type="Gene3D" id="2.70.130.10">
    <property type="entry name" value="Mannose-6-phosphate receptor binding domain"/>
    <property type="match status" value="1"/>
</dbReference>
<dbReference type="PANTHER" id="PTHR12630:SF1">
    <property type="entry name" value="GLUCOSIDASE 2 SUBUNIT BETA"/>
    <property type="match status" value="1"/>
</dbReference>
<dbReference type="EMBL" id="CM017887">
    <property type="protein sequence ID" value="KAG1371441.1"/>
    <property type="molecule type" value="Genomic_DNA"/>
</dbReference>
<evidence type="ECO:0000256" key="1">
    <source>
        <dbReference type="ARBA" id="ARBA00022387"/>
    </source>
</evidence>
<evidence type="ECO:0000256" key="2">
    <source>
        <dbReference type="ARBA" id="ARBA00022729"/>
    </source>
</evidence>
<feature type="coiled-coil region" evidence="5">
    <location>
        <begin position="629"/>
        <end position="656"/>
    </location>
</feature>
<dbReference type="InterPro" id="IPR028146">
    <property type="entry name" value="PRKCSH_N"/>
</dbReference>
<keyword evidence="3" id="KW-0256">Endoplasmic reticulum</keyword>
<dbReference type="Pfam" id="PF13015">
    <property type="entry name" value="PRKCSH_1"/>
    <property type="match status" value="1"/>
</dbReference>
<dbReference type="SUPFAM" id="SSF50911">
    <property type="entry name" value="Mannose 6-phosphate receptor domain"/>
    <property type="match status" value="1"/>
</dbReference>
<feature type="compositionally biased region" description="Basic and acidic residues" evidence="6">
    <location>
        <begin position="377"/>
        <end position="394"/>
    </location>
</feature>
<protein>
    <recommendedName>
        <fullName evidence="1">Glucosidase 2 subunit beta</fullName>
    </recommendedName>
</protein>
<evidence type="ECO:0000256" key="6">
    <source>
        <dbReference type="SAM" id="MobiDB-lite"/>
    </source>
</evidence>
<dbReference type="Pfam" id="PF12999">
    <property type="entry name" value="PRKCSH-like"/>
    <property type="match status" value="1"/>
</dbReference>
<sequence length="657" mass="73897">MGACLWISLTISCLSLIWIKASASIPSRESLGIAPLDLSYYKSDVIKCKDGSKKFTKEKLNDEFCDCPDGTDEPGTSACPQGKFYCQNAGHIPLTVFSSRVNDGICDCCDGSDEYNGNVNCPNTCWEAGKVARKKLQKKIVTFQNGVTIRKQEVEKAKQAFAQDKAELSKLTSEEKILKEQVQKLKVQNERIEKAEEEERKKREEEERRHKEAERKASEAKKAYKESSHDNRDHAPEILSELPNQDAEEDHHDSAIEEKSDYAAETEISDGQAVGKVANDHDDTIAKFGDETDDTSEESSFSHVENQHLVGDQDGTMPKANTDDYTRSKEAPSSHVVEQGQVSDSTEGLSREELGRLVASRWTGENAAEEEDAINTAKEERHEHDKNIPEENHDGYSSYSDEYHNFDGDEFEDDPDMEFGDHGEPAGAVEDDPDMEFGDHGEPAGTYSSDENDKSDYSDLTASGSSSWLDKIQQTVNNVLQAINIFKCPVNISEADAVRKKYDDSSSKLSKIQSRISSLSEKLKHDFGKDKEFYSFYDHCFESKQDKYVYKVCPFKKASQVEGHSTTQLGYWDKFEESYGVMLFSNGDRCWNGPDRSLNVRLRCGLKDELLDVDEPSRCEYVAILSTPVVCLEEKLKELQEKLKDANANRPSVNDEL</sequence>
<feature type="region of interest" description="Disordered" evidence="6">
    <location>
        <begin position="193"/>
        <end position="460"/>
    </location>
</feature>
<feature type="compositionally biased region" description="Basic and acidic residues" evidence="6">
    <location>
        <begin position="278"/>
        <end position="290"/>
    </location>
</feature>
<dbReference type="InterPro" id="IPR036607">
    <property type="entry name" value="PRKCSH"/>
</dbReference>
<feature type="compositionally biased region" description="Basic and acidic residues" evidence="6">
    <location>
        <begin position="321"/>
        <end position="332"/>
    </location>
</feature>